<comment type="subcellular location">
    <subcellularLocation>
        <location evidence="1 8">Cell membrane</location>
        <topology evidence="1 8">Multi-pass membrane protein</topology>
    </subcellularLocation>
</comment>
<evidence type="ECO:0000313" key="11">
    <source>
        <dbReference type="Proteomes" id="UP000186400"/>
    </source>
</evidence>
<dbReference type="EMBL" id="FTMS01000009">
    <property type="protein sequence ID" value="SIQ48571.1"/>
    <property type="molecule type" value="Genomic_DNA"/>
</dbReference>
<dbReference type="PANTHER" id="PTHR43744:SF8">
    <property type="entry name" value="SN-GLYCEROL-3-PHOSPHATE TRANSPORT SYSTEM PERMEASE PROTEIN UGPE"/>
    <property type="match status" value="1"/>
</dbReference>
<evidence type="ECO:0000256" key="7">
    <source>
        <dbReference type="ARBA" id="ARBA00023136"/>
    </source>
</evidence>
<keyword evidence="6 8" id="KW-1133">Transmembrane helix</keyword>
<dbReference type="STRING" id="159291.SAMN05920897_109122"/>
<dbReference type="Proteomes" id="UP000186400">
    <property type="component" value="Unassembled WGS sequence"/>
</dbReference>
<proteinExistence type="inferred from homology"/>
<feature type="transmembrane region" description="Helical" evidence="8">
    <location>
        <begin position="85"/>
        <end position="109"/>
    </location>
</feature>
<name>A0A1N6T5D5_9SPIO</name>
<evidence type="ECO:0000259" key="9">
    <source>
        <dbReference type="PROSITE" id="PS50928"/>
    </source>
</evidence>
<feature type="transmembrane region" description="Helical" evidence="8">
    <location>
        <begin position="15"/>
        <end position="36"/>
    </location>
</feature>
<dbReference type="InterPro" id="IPR035906">
    <property type="entry name" value="MetI-like_sf"/>
</dbReference>
<protein>
    <recommendedName>
        <fullName evidence="2">sn-glycerol-3-phosphate transport system permease protein UgpE</fullName>
    </recommendedName>
</protein>
<organism evidence="10 11">
    <name type="scientific">Alkalispirochaeta americana</name>
    <dbReference type="NCBI Taxonomy" id="159291"/>
    <lineage>
        <taxon>Bacteria</taxon>
        <taxon>Pseudomonadati</taxon>
        <taxon>Spirochaetota</taxon>
        <taxon>Spirochaetia</taxon>
        <taxon>Spirochaetales</taxon>
        <taxon>Spirochaetaceae</taxon>
        <taxon>Alkalispirochaeta</taxon>
    </lineage>
</organism>
<evidence type="ECO:0000256" key="8">
    <source>
        <dbReference type="RuleBase" id="RU363032"/>
    </source>
</evidence>
<dbReference type="GO" id="GO:0005886">
    <property type="term" value="C:plasma membrane"/>
    <property type="evidence" value="ECO:0007669"/>
    <property type="project" value="UniProtKB-SubCell"/>
</dbReference>
<dbReference type="CDD" id="cd06261">
    <property type="entry name" value="TM_PBP2"/>
    <property type="match status" value="1"/>
</dbReference>
<dbReference type="Gene3D" id="1.10.3720.10">
    <property type="entry name" value="MetI-like"/>
    <property type="match status" value="1"/>
</dbReference>
<dbReference type="NCBIfam" id="NF008210">
    <property type="entry name" value="PRK10973.1"/>
    <property type="match status" value="1"/>
</dbReference>
<evidence type="ECO:0000313" key="10">
    <source>
        <dbReference type="EMBL" id="SIQ48571.1"/>
    </source>
</evidence>
<evidence type="ECO:0000256" key="5">
    <source>
        <dbReference type="ARBA" id="ARBA00022692"/>
    </source>
</evidence>
<feature type="domain" description="ABC transmembrane type-1" evidence="9">
    <location>
        <begin position="81"/>
        <end position="272"/>
    </location>
</feature>
<feature type="transmembrane region" description="Helical" evidence="8">
    <location>
        <begin position="116"/>
        <end position="137"/>
    </location>
</feature>
<keyword evidence="7 8" id="KW-0472">Membrane</keyword>
<evidence type="ECO:0000256" key="1">
    <source>
        <dbReference type="ARBA" id="ARBA00004651"/>
    </source>
</evidence>
<dbReference type="InterPro" id="IPR000515">
    <property type="entry name" value="MetI-like"/>
</dbReference>
<dbReference type="AlphaFoldDB" id="A0A1N6T5D5"/>
<evidence type="ECO:0000256" key="6">
    <source>
        <dbReference type="ARBA" id="ARBA00022989"/>
    </source>
</evidence>
<dbReference type="PROSITE" id="PS50928">
    <property type="entry name" value="ABC_TM1"/>
    <property type="match status" value="1"/>
</dbReference>
<evidence type="ECO:0000256" key="4">
    <source>
        <dbReference type="ARBA" id="ARBA00022475"/>
    </source>
</evidence>
<dbReference type="Pfam" id="PF00528">
    <property type="entry name" value="BPD_transp_1"/>
    <property type="match status" value="1"/>
</dbReference>
<dbReference type="SUPFAM" id="SSF161098">
    <property type="entry name" value="MetI-like"/>
    <property type="match status" value="1"/>
</dbReference>
<dbReference type="GO" id="GO:0055085">
    <property type="term" value="P:transmembrane transport"/>
    <property type="evidence" value="ECO:0007669"/>
    <property type="project" value="InterPro"/>
</dbReference>
<keyword evidence="5 8" id="KW-0812">Transmembrane</keyword>
<dbReference type="OrthoDB" id="9773467at2"/>
<evidence type="ECO:0000256" key="3">
    <source>
        <dbReference type="ARBA" id="ARBA00022448"/>
    </source>
</evidence>
<evidence type="ECO:0000256" key="2">
    <source>
        <dbReference type="ARBA" id="ARBA00020515"/>
    </source>
</evidence>
<dbReference type="RefSeq" id="WP_076488828.1">
    <property type="nucleotide sequence ID" value="NZ_FTMS01000009.1"/>
</dbReference>
<keyword evidence="4" id="KW-1003">Cell membrane</keyword>
<dbReference type="PANTHER" id="PTHR43744">
    <property type="entry name" value="ABC TRANSPORTER PERMEASE PROTEIN MG189-RELATED-RELATED"/>
    <property type="match status" value="1"/>
</dbReference>
<reference evidence="10 11" key="1">
    <citation type="submission" date="2017-01" db="EMBL/GenBank/DDBJ databases">
        <authorList>
            <person name="Mah S.A."/>
            <person name="Swanson W.J."/>
            <person name="Moy G.W."/>
            <person name="Vacquier V.D."/>
        </authorList>
    </citation>
    <scope>NUCLEOTIDE SEQUENCE [LARGE SCALE GENOMIC DNA]</scope>
    <source>
        <strain evidence="10 11">ASpG1</strain>
    </source>
</reference>
<keyword evidence="11" id="KW-1185">Reference proteome</keyword>
<keyword evidence="3 8" id="KW-0813">Transport</keyword>
<feature type="transmembrane region" description="Helical" evidence="8">
    <location>
        <begin position="149"/>
        <end position="170"/>
    </location>
</feature>
<accession>A0A1N6T5D5</accession>
<comment type="similarity">
    <text evidence="8">Belongs to the binding-protein-dependent transport system permease family.</text>
</comment>
<sequence length="285" mass="32252">MITDPLRTRVFRHTFLLIGCLVVMFPIYITFVASTLRLEEIFQRPMPFFPGRELFNNYYNAFFVGGRGLGGAQGIGAMVMVQNSAIMALGITISKIIISLLSSFGIVFFRFPGRGIAFWLVLFTLMLPVEVRIVPTYQMVSDMGLLNSYPGLIMPLAVSATATFLFRQYFMTIPDELIEAAKMDGASPMRFFRSILVPMSRTPIATLVVIQFVYGWNQYLWPLIATTERRFWTLMIGLSRMLATADHQADWHIVMAITIIAMIPTIVIVLSMQKLFVKGLTESEK</sequence>
<feature type="transmembrane region" description="Helical" evidence="8">
    <location>
        <begin position="191"/>
        <end position="214"/>
    </location>
</feature>
<feature type="transmembrane region" description="Helical" evidence="8">
    <location>
        <begin position="251"/>
        <end position="270"/>
    </location>
</feature>
<gene>
    <name evidence="10" type="ORF">SAMN05920897_109122</name>
</gene>